<protein>
    <submittedName>
        <fullName evidence="3">Universal stress protein</fullName>
    </submittedName>
</protein>
<evidence type="ECO:0000313" key="3">
    <source>
        <dbReference type="EMBL" id="PZR53804.1"/>
    </source>
</evidence>
<feature type="domain" description="UspA" evidence="2">
    <location>
        <begin position="4"/>
        <end position="128"/>
    </location>
</feature>
<gene>
    <name evidence="3" type="ORF">DNL40_06695</name>
</gene>
<evidence type="ECO:0000313" key="4">
    <source>
        <dbReference type="Proteomes" id="UP000248783"/>
    </source>
</evidence>
<accession>A0A2W5Y6G8</accession>
<organism evidence="3 4">
    <name type="scientific">Xylanimonas oleitrophica</name>
    <dbReference type="NCBI Taxonomy" id="2607479"/>
    <lineage>
        <taxon>Bacteria</taxon>
        <taxon>Bacillati</taxon>
        <taxon>Actinomycetota</taxon>
        <taxon>Actinomycetes</taxon>
        <taxon>Micrococcales</taxon>
        <taxon>Promicromonosporaceae</taxon>
        <taxon>Xylanimonas</taxon>
    </lineage>
</organism>
<dbReference type="PRINTS" id="PR01438">
    <property type="entry name" value="UNVRSLSTRESS"/>
</dbReference>
<name>A0A2W5Y6G8_9MICO</name>
<reference evidence="3 4" key="1">
    <citation type="submission" date="2018-06" db="EMBL/GenBank/DDBJ databases">
        <title>Whole genome sequencing of a novel hydrocarbon degrading bacterial strain, PW21 isolated from oil contaminated produced water sample.</title>
        <authorList>
            <person name="Nagkirti P."/>
            <person name="Shaikh A."/>
            <person name="Gowdaman V."/>
            <person name="Engineer A.E."/>
            <person name="Dagar S."/>
            <person name="Dhakephalkar P.K."/>
        </authorList>
    </citation>
    <scope>NUCLEOTIDE SEQUENCE [LARGE SCALE GENOMIC DNA]</scope>
    <source>
        <strain evidence="3 4">PW21</strain>
    </source>
</reference>
<dbReference type="SUPFAM" id="SSF52402">
    <property type="entry name" value="Adenine nucleotide alpha hydrolases-like"/>
    <property type="match status" value="1"/>
</dbReference>
<dbReference type="Pfam" id="PF00582">
    <property type="entry name" value="Usp"/>
    <property type="match status" value="1"/>
</dbReference>
<dbReference type="RefSeq" id="WP_111250471.1">
    <property type="nucleotide sequence ID" value="NZ_QKWH01000003.1"/>
</dbReference>
<dbReference type="Proteomes" id="UP000248783">
    <property type="component" value="Unassembled WGS sequence"/>
</dbReference>
<dbReference type="PANTHER" id="PTHR46268:SF6">
    <property type="entry name" value="UNIVERSAL STRESS PROTEIN UP12"/>
    <property type="match status" value="1"/>
</dbReference>
<dbReference type="Gene3D" id="3.40.50.620">
    <property type="entry name" value="HUPs"/>
    <property type="match status" value="1"/>
</dbReference>
<dbReference type="CDD" id="cd00293">
    <property type="entry name" value="USP-like"/>
    <property type="match status" value="1"/>
</dbReference>
<proteinExistence type="inferred from homology"/>
<evidence type="ECO:0000259" key="2">
    <source>
        <dbReference type="Pfam" id="PF00582"/>
    </source>
</evidence>
<comment type="similarity">
    <text evidence="1">Belongs to the universal stress protein A family.</text>
</comment>
<dbReference type="EMBL" id="QKWH01000003">
    <property type="protein sequence ID" value="PZR53804.1"/>
    <property type="molecule type" value="Genomic_DNA"/>
</dbReference>
<sequence length="129" mass="13329">MTVVVSHLSNPEGRQALATAIGEARSRGTRLVVVAHAAAPADGTAPAESEGGDALEELRTRLAEGQVEHEVVTSSGDLAEVLVQTAARTQAELIVIGLRRRSPVGKLILGSGAQRILLEAPCPVLAVKP</sequence>
<keyword evidence="4" id="KW-1185">Reference proteome</keyword>
<dbReference type="PANTHER" id="PTHR46268">
    <property type="entry name" value="STRESS RESPONSE PROTEIN NHAX"/>
    <property type="match status" value="1"/>
</dbReference>
<dbReference type="AlphaFoldDB" id="A0A2W5Y6G8"/>
<comment type="caution">
    <text evidence="3">The sequence shown here is derived from an EMBL/GenBank/DDBJ whole genome shotgun (WGS) entry which is preliminary data.</text>
</comment>
<dbReference type="InterPro" id="IPR006015">
    <property type="entry name" value="Universal_stress_UspA"/>
</dbReference>
<dbReference type="InterPro" id="IPR006016">
    <property type="entry name" value="UspA"/>
</dbReference>
<dbReference type="InterPro" id="IPR014729">
    <property type="entry name" value="Rossmann-like_a/b/a_fold"/>
</dbReference>
<evidence type="ECO:0000256" key="1">
    <source>
        <dbReference type="ARBA" id="ARBA00008791"/>
    </source>
</evidence>